<feature type="transmembrane region" description="Helical" evidence="6">
    <location>
        <begin position="30"/>
        <end position="51"/>
    </location>
</feature>
<evidence type="ECO:0000256" key="1">
    <source>
        <dbReference type="ARBA" id="ARBA00004141"/>
    </source>
</evidence>
<dbReference type="AlphaFoldDB" id="A0A4Y8SYE2"/>
<evidence type="ECO:0000256" key="4">
    <source>
        <dbReference type="ARBA" id="ARBA00023136"/>
    </source>
</evidence>
<proteinExistence type="predicted"/>
<accession>A0A4Y8SYE2</accession>
<feature type="transmembrane region" description="Helical" evidence="6">
    <location>
        <begin position="7"/>
        <end position="24"/>
    </location>
</feature>
<dbReference type="Proteomes" id="UP000297630">
    <property type="component" value="Unassembled WGS sequence"/>
</dbReference>
<sequence length="117" mass="12852">MKSKGIAYLLHIFLGFLGAGRFYVGDIGMGILNLLTVGGFGFLWFIDLFLLSGRVDYKNALFAARTGGTNNVNNVNTVQVNIDPNMLKSMQSEAAATSEPKTEEKKEESLDLSKPRF</sequence>
<comment type="subcellular location">
    <subcellularLocation>
        <location evidence="1">Membrane</location>
        <topology evidence="1">Multi-pass membrane protein</topology>
    </subcellularLocation>
</comment>
<dbReference type="InterPro" id="IPR050932">
    <property type="entry name" value="TM2D1-3-like"/>
</dbReference>
<dbReference type="InterPro" id="IPR007829">
    <property type="entry name" value="TM2"/>
</dbReference>
<feature type="region of interest" description="Disordered" evidence="5">
    <location>
        <begin position="90"/>
        <end position="117"/>
    </location>
</feature>
<organism evidence="8 9">
    <name type="scientific">Bacillus thuringiensis</name>
    <dbReference type="NCBI Taxonomy" id="1428"/>
    <lineage>
        <taxon>Bacteria</taxon>
        <taxon>Bacillati</taxon>
        <taxon>Bacillota</taxon>
        <taxon>Bacilli</taxon>
        <taxon>Bacillales</taxon>
        <taxon>Bacillaceae</taxon>
        <taxon>Bacillus</taxon>
        <taxon>Bacillus cereus group</taxon>
    </lineage>
</organism>
<evidence type="ECO:0000256" key="6">
    <source>
        <dbReference type="SAM" id="Phobius"/>
    </source>
</evidence>
<evidence type="ECO:0000313" key="9">
    <source>
        <dbReference type="Proteomes" id="UP000297630"/>
    </source>
</evidence>
<keyword evidence="4 6" id="KW-0472">Membrane</keyword>
<keyword evidence="3 6" id="KW-1133">Transmembrane helix</keyword>
<protein>
    <submittedName>
        <fullName evidence="8">TM2 domain-containing protein</fullName>
    </submittedName>
</protein>
<dbReference type="PANTHER" id="PTHR21016">
    <property type="entry name" value="BETA-AMYLOID BINDING PROTEIN-RELATED"/>
    <property type="match status" value="1"/>
</dbReference>
<comment type="caution">
    <text evidence="8">The sequence shown here is derived from an EMBL/GenBank/DDBJ whole genome shotgun (WGS) entry which is preliminary data.</text>
</comment>
<reference evidence="8 9" key="1">
    <citation type="submission" date="2019-01" db="EMBL/GenBank/DDBJ databases">
        <title>Draft genome sequence of Bacillus sp. DPC6431.</title>
        <authorList>
            <person name="Arbulu S."/>
            <person name="Murphy K."/>
            <person name="O'Sullivan O."/>
            <person name="Rea M.C."/>
            <person name="Hill C."/>
            <person name="Ross R.P."/>
        </authorList>
    </citation>
    <scope>NUCLEOTIDE SEQUENCE [LARGE SCALE GENOMIC DNA]</scope>
    <source>
        <strain evidence="8 9">DPC6431</strain>
    </source>
</reference>
<name>A0A4Y8SYE2_BACTU</name>
<feature type="compositionally biased region" description="Basic and acidic residues" evidence="5">
    <location>
        <begin position="100"/>
        <end position="117"/>
    </location>
</feature>
<evidence type="ECO:0000256" key="5">
    <source>
        <dbReference type="SAM" id="MobiDB-lite"/>
    </source>
</evidence>
<dbReference type="PANTHER" id="PTHR21016:SF25">
    <property type="entry name" value="TM2 DOMAIN-CONTAINING PROTEIN DDB_G0277895-RELATED"/>
    <property type="match status" value="1"/>
</dbReference>
<evidence type="ECO:0000256" key="2">
    <source>
        <dbReference type="ARBA" id="ARBA00022692"/>
    </source>
</evidence>
<evidence type="ECO:0000313" key="8">
    <source>
        <dbReference type="EMBL" id="TFF43660.1"/>
    </source>
</evidence>
<dbReference type="Pfam" id="PF05154">
    <property type="entry name" value="TM2"/>
    <property type="match status" value="1"/>
</dbReference>
<keyword evidence="2 6" id="KW-0812">Transmembrane</keyword>
<evidence type="ECO:0000256" key="3">
    <source>
        <dbReference type="ARBA" id="ARBA00022989"/>
    </source>
</evidence>
<evidence type="ECO:0000259" key="7">
    <source>
        <dbReference type="Pfam" id="PF05154"/>
    </source>
</evidence>
<dbReference type="GO" id="GO:0016020">
    <property type="term" value="C:membrane"/>
    <property type="evidence" value="ECO:0007669"/>
    <property type="project" value="UniProtKB-SubCell"/>
</dbReference>
<dbReference type="EMBL" id="SCLP01000022">
    <property type="protein sequence ID" value="TFF43660.1"/>
    <property type="molecule type" value="Genomic_DNA"/>
</dbReference>
<dbReference type="RefSeq" id="WP_134656518.1">
    <property type="nucleotide sequence ID" value="NZ_SCLP01000022.1"/>
</dbReference>
<feature type="domain" description="TM2" evidence="7">
    <location>
        <begin position="2"/>
        <end position="49"/>
    </location>
</feature>
<gene>
    <name evidence="8" type="ORF">EQ803_27850</name>
</gene>